<reference evidence="1 2" key="1">
    <citation type="submission" date="2020-02" db="EMBL/GenBank/DDBJ databases">
        <title>Draft genome sequence of Haematococcus lacustris strain NIES-144.</title>
        <authorList>
            <person name="Morimoto D."/>
            <person name="Nakagawa S."/>
            <person name="Yoshida T."/>
            <person name="Sawayama S."/>
        </authorList>
    </citation>
    <scope>NUCLEOTIDE SEQUENCE [LARGE SCALE GENOMIC DNA]</scope>
    <source>
        <strain evidence="1 2">NIES-144</strain>
    </source>
</reference>
<dbReference type="Gene3D" id="2.170.270.10">
    <property type="entry name" value="SET domain"/>
    <property type="match status" value="1"/>
</dbReference>
<keyword evidence="2" id="KW-1185">Reference proteome</keyword>
<dbReference type="InterPro" id="IPR046341">
    <property type="entry name" value="SET_dom_sf"/>
</dbReference>
<comment type="caution">
    <text evidence="1">The sequence shown here is derived from an EMBL/GenBank/DDBJ whole genome shotgun (WGS) entry which is preliminary data.</text>
</comment>
<sequence>MSLAAPRSGCDAHGFCLPELEANVALDATCSLRHIWPPFKYVTSSYQRDGGRLVPLQLDVDPAKDHCDCQASGCGKTQGRMALARLQQQGVQCQLRLTHLGERGYGVLAEEGVSKGEFIVECESP</sequence>
<dbReference type="SUPFAM" id="SSF82199">
    <property type="entry name" value="SET domain"/>
    <property type="match status" value="1"/>
</dbReference>
<dbReference type="EMBL" id="BLLF01000313">
    <property type="protein sequence ID" value="GFH10418.1"/>
    <property type="molecule type" value="Genomic_DNA"/>
</dbReference>
<evidence type="ECO:0000313" key="2">
    <source>
        <dbReference type="Proteomes" id="UP000485058"/>
    </source>
</evidence>
<dbReference type="Proteomes" id="UP000485058">
    <property type="component" value="Unassembled WGS sequence"/>
</dbReference>
<name>A0A699YRQ9_HAELA</name>
<dbReference type="AlphaFoldDB" id="A0A699YRQ9"/>
<accession>A0A699YRQ9</accession>
<gene>
    <name evidence="1" type="ORF">HaLaN_05727</name>
</gene>
<protein>
    <submittedName>
        <fullName evidence="1">Uncharacterized protein</fullName>
    </submittedName>
</protein>
<evidence type="ECO:0000313" key="1">
    <source>
        <dbReference type="EMBL" id="GFH10418.1"/>
    </source>
</evidence>
<proteinExistence type="predicted"/>
<organism evidence="1 2">
    <name type="scientific">Haematococcus lacustris</name>
    <name type="common">Green alga</name>
    <name type="synonym">Haematococcus pluvialis</name>
    <dbReference type="NCBI Taxonomy" id="44745"/>
    <lineage>
        <taxon>Eukaryota</taxon>
        <taxon>Viridiplantae</taxon>
        <taxon>Chlorophyta</taxon>
        <taxon>core chlorophytes</taxon>
        <taxon>Chlorophyceae</taxon>
        <taxon>CS clade</taxon>
        <taxon>Chlamydomonadales</taxon>
        <taxon>Haematococcaceae</taxon>
        <taxon>Haematococcus</taxon>
    </lineage>
</organism>